<dbReference type="EMBL" id="CP024847">
    <property type="protein sequence ID" value="AUR52772.1"/>
    <property type="molecule type" value="Genomic_DNA"/>
</dbReference>
<evidence type="ECO:0000256" key="7">
    <source>
        <dbReference type="ARBA" id="ARBA00049556"/>
    </source>
</evidence>
<sequence length="783" mass="86482">MSNRISKVAILGSGVMGSQIGAHFANAGIPVILFDLKVPENPNGIAEKSVANLAKLNPNPVASSRSFQYISVANYDDSLEELRSCDLVIEAIAERMDWKLDLFHKVAAYINPTAILATNTSGLSVTEIANSLPENLRSNFCGIHFFNPPRYMPLVELIPHAGTASHVLPELETFLVTYLGKSVIEAKDTPNFIANRVGVFSMMAVVHYAEKYKIPFEVVDQLTGKNLGRAKSATFRTADVVGLDTFVHVVETMTNKCQDGFEHSYVIPEWLEKLIKAGSLGQKTKAGIFRKDKDGIKVIDTISGQYIPADKKANPDVLAILQQKSWADKMAALHNSSHPEAQFLWSTFRDLFHYCACLLGEIADTPRDIDLALRWGFGWKEGPFEIWQQSGWQQVSNWINDGIKSGETIANRELPAWVNNQKDGVYADGKHYNFVKQSLVNLELLPVYKRQIFPELLLNEKVDVKKEVLYENDGVVLWHTGDDIGILSFKTKMCTIGMSVLSGIDEALAIAEDKCQAMVIWQEKDIFSAGANLEEFGFAIMMNGVEAVDEIIGKGHQIIANKIRYSRIPVVAAVKGYTFGGGCEIMLHCDAVVAALESYIGLVEAGVGLLPGWGGTTEMALRASQASDPWQDLTKRYQNLALAKVATSAREAQEMGFLREFDTIVMNSREVLLIAKERAKYMALAGYLPPIKGKFSVFGEQGMATINALLVNMYAGKQISDHDYLIARNIAEVMCGGKVDKGSIVSEDWVLNLEKARFAELAISDKTAARIQHMLETGKPLRN</sequence>
<evidence type="ECO:0000259" key="9">
    <source>
        <dbReference type="Pfam" id="PF02737"/>
    </source>
</evidence>
<dbReference type="KEGG" id="nba:CUN60_10870"/>
<evidence type="ECO:0000256" key="2">
    <source>
        <dbReference type="ARBA" id="ARBA00022832"/>
    </source>
</evidence>
<dbReference type="Proteomes" id="UP000236655">
    <property type="component" value="Chromosome"/>
</dbReference>
<keyword evidence="5" id="KW-0520">NAD</keyword>
<dbReference type="InterPro" id="IPR029045">
    <property type="entry name" value="ClpP/crotonase-like_dom_sf"/>
</dbReference>
<dbReference type="Pfam" id="PF00725">
    <property type="entry name" value="3HCDH"/>
    <property type="match status" value="1"/>
</dbReference>
<dbReference type="RefSeq" id="WP_102952060.1">
    <property type="nucleotide sequence ID" value="NZ_CP024847.1"/>
</dbReference>
<dbReference type="UniPathway" id="UPA00659"/>
<dbReference type="OrthoDB" id="5287258at2"/>
<evidence type="ECO:0000256" key="3">
    <source>
        <dbReference type="ARBA" id="ARBA00022963"/>
    </source>
</evidence>
<proteinExistence type="predicted"/>
<reference evidence="11" key="1">
    <citation type="submission" date="2017-11" db="EMBL/GenBank/DDBJ databases">
        <authorList>
            <person name="Chan K.G."/>
            <person name="Lee L.S."/>
        </authorList>
    </citation>
    <scope>NUCLEOTIDE SEQUENCE [LARGE SCALE GENOMIC DNA]</scope>
    <source>
        <strain evidence="11">DSM 100970</strain>
    </source>
</reference>
<dbReference type="InterPro" id="IPR001753">
    <property type="entry name" value="Enoyl-CoA_hydra/iso"/>
</dbReference>
<evidence type="ECO:0000256" key="1">
    <source>
        <dbReference type="ARBA" id="ARBA00005005"/>
    </source>
</evidence>
<dbReference type="PANTHER" id="PTHR48075">
    <property type="entry name" value="3-HYDROXYACYL-COA DEHYDROGENASE FAMILY PROTEIN"/>
    <property type="match status" value="1"/>
</dbReference>
<dbReference type="PANTHER" id="PTHR48075:SF7">
    <property type="entry name" value="3-HYDROXYACYL-COA DEHYDROGENASE-RELATED"/>
    <property type="match status" value="1"/>
</dbReference>
<evidence type="ECO:0000256" key="6">
    <source>
        <dbReference type="ARBA" id="ARBA00023098"/>
    </source>
</evidence>
<dbReference type="InterPro" id="IPR006176">
    <property type="entry name" value="3-OHacyl-CoA_DH_NAD-bd"/>
</dbReference>
<feature type="domain" description="3-hydroxyacyl-CoA dehydrogenase C-terminal" evidence="8">
    <location>
        <begin position="192"/>
        <end position="289"/>
    </location>
</feature>
<name>A0A2I7N8K3_9NEIS</name>
<dbReference type="GO" id="GO:0006635">
    <property type="term" value="P:fatty acid beta-oxidation"/>
    <property type="evidence" value="ECO:0007669"/>
    <property type="project" value="UniProtKB-UniPathway"/>
</dbReference>
<evidence type="ECO:0000256" key="5">
    <source>
        <dbReference type="ARBA" id="ARBA00023027"/>
    </source>
</evidence>
<keyword evidence="6" id="KW-0443">Lipid metabolism</keyword>
<dbReference type="SUPFAM" id="SSF48179">
    <property type="entry name" value="6-phosphogluconate dehydrogenase C-terminal domain-like"/>
    <property type="match status" value="2"/>
</dbReference>
<keyword evidence="11" id="KW-1185">Reference proteome</keyword>
<dbReference type="CDD" id="cd06558">
    <property type="entry name" value="crotonase-like"/>
    <property type="match status" value="1"/>
</dbReference>
<comment type="catalytic activity">
    <reaction evidence="7">
        <text>a (3S)-3-hydroxyacyl-CoA + NAD(+) = a 3-oxoacyl-CoA + NADH + H(+)</text>
        <dbReference type="Rhea" id="RHEA:22432"/>
        <dbReference type="ChEBI" id="CHEBI:15378"/>
        <dbReference type="ChEBI" id="CHEBI:57318"/>
        <dbReference type="ChEBI" id="CHEBI:57540"/>
        <dbReference type="ChEBI" id="CHEBI:57945"/>
        <dbReference type="ChEBI" id="CHEBI:90726"/>
        <dbReference type="EC" id="1.1.1.35"/>
    </reaction>
</comment>
<dbReference type="InterPro" id="IPR036291">
    <property type="entry name" value="NAD(P)-bd_dom_sf"/>
</dbReference>
<gene>
    <name evidence="10" type="ORF">CUN60_10870</name>
</gene>
<dbReference type="InterPro" id="IPR008927">
    <property type="entry name" value="6-PGluconate_DH-like_C_sf"/>
</dbReference>
<evidence type="ECO:0000256" key="4">
    <source>
        <dbReference type="ARBA" id="ARBA00023002"/>
    </source>
</evidence>
<dbReference type="SUPFAM" id="SSF51735">
    <property type="entry name" value="NAD(P)-binding Rossmann-fold domains"/>
    <property type="match status" value="1"/>
</dbReference>
<dbReference type="AlphaFoldDB" id="A0A2I7N8K3"/>
<dbReference type="InterPro" id="IPR006108">
    <property type="entry name" value="3HC_DH_C"/>
</dbReference>
<dbReference type="Gene3D" id="3.40.50.720">
    <property type="entry name" value="NAD(P)-binding Rossmann-like Domain"/>
    <property type="match status" value="1"/>
</dbReference>
<comment type="pathway">
    <text evidence="1">Lipid metabolism; fatty acid beta-oxidation.</text>
</comment>
<dbReference type="GO" id="GO:0003857">
    <property type="term" value="F:(3S)-3-hydroxyacyl-CoA dehydrogenase (NAD+) activity"/>
    <property type="evidence" value="ECO:0007669"/>
    <property type="project" value="UniProtKB-EC"/>
</dbReference>
<protein>
    <submittedName>
        <fullName evidence="10">3-hydroxyacyl-CoA dehydrogenase</fullName>
    </submittedName>
</protein>
<keyword evidence="4" id="KW-0560">Oxidoreductase</keyword>
<evidence type="ECO:0000259" key="8">
    <source>
        <dbReference type="Pfam" id="PF00725"/>
    </source>
</evidence>
<dbReference type="SUPFAM" id="SSF52096">
    <property type="entry name" value="ClpP/crotonase"/>
    <property type="match status" value="1"/>
</dbReference>
<dbReference type="Pfam" id="PF02737">
    <property type="entry name" value="3HCDH_N"/>
    <property type="match status" value="1"/>
</dbReference>
<dbReference type="Gene3D" id="1.10.1040.50">
    <property type="match status" value="1"/>
</dbReference>
<accession>A0A2I7N8K3</accession>
<dbReference type="GO" id="GO:0070403">
    <property type="term" value="F:NAD+ binding"/>
    <property type="evidence" value="ECO:0007669"/>
    <property type="project" value="InterPro"/>
</dbReference>
<keyword evidence="3" id="KW-0442">Lipid degradation</keyword>
<dbReference type="Gene3D" id="3.90.226.10">
    <property type="entry name" value="2-enoyl-CoA Hydratase, Chain A, domain 1"/>
    <property type="match status" value="1"/>
</dbReference>
<evidence type="ECO:0000313" key="10">
    <source>
        <dbReference type="EMBL" id="AUR52772.1"/>
    </source>
</evidence>
<feature type="domain" description="3-hydroxyacyl-CoA dehydrogenase NAD binding" evidence="9">
    <location>
        <begin position="7"/>
        <end position="189"/>
    </location>
</feature>
<dbReference type="Pfam" id="PF00378">
    <property type="entry name" value="ECH_1"/>
    <property type="match status" value="1"/>
</dbReference>
<organism evidence="10 11">
    <name type="scientific">Aquella oligotrophica</name>
    <dbReference type="NCBI Taxonomy" id="2067065"/>
    <lineage>
        <taxon>Bacteria</taxon>
        <taxon>Pseudomonadati</taxon>
        <taxon>Pseudomonadota</taxon>
        <taxon>Betaproteobacteria</taxon>
        <taxon>Neisseriales</taxon>
        <taxon>Neisseriaceae</taxon>
        <taxon>Aquella</taxon>
    </lineage>
</organism>
<keyword evidence="2" id="KW-0276">Fatty acid metabolism</keyword>
<evidence type="ECO:0000313" key="11">
    <source>
        <dbReference type="Proteomes" id="UP000236655"/>
    </source>
</evidence>